<dbReference type="Pfam" id="PF01513">
    <property type="entry name" value="NAD_kinase"/>
    <property type="match status" value="1"/>
</dbReference>
<comment type="caution">
    <text evidence="6">Lacks conserved residue(s) required for the propagation of feature annotation.</text>
</comment>
<keyword evidence="6" id="KW-0963">Cytoplasm</keyword>
<comment type="cofactor">
    <cofactor evidence="6">
        <name>a divalent metal cation</name>
        <dbReference type="ChEBI" id="CHEBI:60240"/>
    </cofactor>
</comment>
<comment type="similarity">
    <text evidence="6">Belongs to the NAD kinase family.</text>
</comment>
<evidence type="ECO:0000256" key="2">
    <source>
        <dbReference type="ARBA" id="ARBA00022777"/>
    </source>
</evidence>
<dbReference type="InterPro" id="IPR017437">
    <property type="entry name" value="ATP-NAD_kinase_PpnK-typ_C"/>
</dbReference>
<dbReference type="InterPro" id="IPR017438">
    <property type="entry name" value="ATP-NAD_kinase_N"/>
</dbReference>
<dbReference type="AlphaFoldDB" id="L1N9E5"/>
<keyword evidence="3 6" id="KW-0521">NADP</keyword>
<dbReference type="InterPro" id="IPR016064">
    <property type="entry name" value="NAD/diacylglycerol_kinase_sf"/>
</dbReference>
<keyword evidence="4 6" id="KW-0520">NAD</keyword>
<dbReference type="GO" id="GO:0003951">
    <property type="term" value="F:NAD+ kinase activity"/>
    <property type="evidence" value="ECO:0007669"/>
    <property type="project" value="UniProtKB-UniRule"/>
</dbReference>
<evidence type="ECO:0000313" key="7">
    <source>
        <dbReference type="EMBL" id="EKX99955.1"/>
    </source>
</evidence>
<comment type="caution">
    <text evidence="7">The sequence shown here is derived from an EMBL/GenBank/DDBJ whole genome shotgun (WGS) entry which is preliminary data.</text>
</comment>
<keyword evidence="6" id="KW-0067">ATP-binding</keyword>
<dbReference type="STRING" id="1127696.HMPREF9134_01864"/>
<keyword evidence="2 6" id="KW-0418">Kinase</keyword>
<dbReference type="Proteomes" id="UP000010408">
    <property type="component" value="Unassembled WGS sequence"/>
</dbReference>
<dbReference type="SUPFAM" id="SSF111331">
    <property type="entry name" value="NAD kinase/diacylglycerol kinase-like"/>
    <property type="match status" value="1"/>
</dbReference>
<feature type="binding site" evidence="6">
    <location>
        <begin position="75"/>
        <end position="76"/>
    </location>
    <ligand>
        <name>NAD(+)</name>
        <dbReference type="ChEBI" id="CHEBI:57540"/>
    </ligand>
</feature>
<keyword evidence="6" id="KW-0547">Nucleotide-binding</keyword>
<evidence type="ECO:0000256" key="3">
    <source>
        <dbReference type="ARBA" id="ARBA00022857"/>
    </source>
</evidence>
<protein>
    <recommendedName>
        <fullName evidence="6">NAD kinase</fullName>
        <ecNumber evidence="6">2.7.1.23</ecNumber>
    </recommendedName>
    <alternativeName>
        <fullName evidence="6">ATP-dependent NAD kinase</fullName>
    </alternativeName>
</protein>
<dbReference type="Pfam" id="PF20143">
    <property type="entry name" value="NAD_kinase_C"/>
    <property type="match status" value="1"/>
</dbReference>
<dbReference type="GO" id="GO:0019674">
    <property type="term" value="P:NAD+ metabolic process"/>
    <property type="evidence" value="ECO:0007669"/>
    <property type="project" value="InterPro"/>
</dbReference>
<dbReference type="GO" id="GO:0005524">
    <property type="term" value="F:ATP binding"/>
    <property type="evidence" value="ECO:0007669"/>
    <property type="project" value="UniProtKB-KW"/>
</dbReference>
<dbReference type="HOGENOM" id="CLU_008831_0_3_10"/>
<dbReference type="InterPro" id="IPR002504">
    <property type="entry name" value="NADK"/>
</dbReference>
<dbReference type="GO" id="GO:0046872">
    <property type="term" value="F:metal ion binding"/>
    <property type="evidence" value="ECO:0007669"/>
    <property type="project" value="UniProtKB-UniRule"/>
</dbReference>
<dbReference type="Gene3D" id="2.60.200.30">
    <property type="entry name" value="Probable inorganic polyphosphate/atp-NAD kinase, domain 2"/>
    <property type="match status" value="1"/>
</dbReference>
<feature type="binding site" evidence="6">
    <location>
        <position position="176"/>
    </location>
    <ligand>
        <name>NAD(+)</name>
        <dbReference type="ChEBI" id="CHEBI:57540"/>
    </ligand>
</feature>
<feature type="binding site" evidence="6">
    <location>
        <begin position="187"/>
        <end position="192"/>
    </location>
    <ligand>
        <name>NAD(+)</name>
        <dbReference type="ChEBI" id="CHEBI:57540"/>
    </ligand>
</feature>
<comment type="subcellular location">
    <subcellularLocation>
        <location evidence="6">Cytoplasm</location>
    </subcellularLocation>
</comment>
<reference evidence="7 8" key="1">
    <citation type="submission" date="2012-05" db="EMBL/GenBank/DDBJ databases">
        <authorList>
            <person name="Weinstock G."/>
            <person name="Sodergren E."/>
            <person name="Lobos E.A."/>
            <person name="Fulton L."/>
            <person name="Fulton R."/>
            <person name="Courtney L."/>
            <person name="Fronick C."/>
            <person name="O'Laughlin M."/>
            <person name="Godfrey J."/>
            <person name="Wilson R.M."/>
            <person name="Miner T."/>
            <person name="Farmer C."/>
            <person name="Delehaunty K."/>
            <person name="Cordes M."/>
            <person name="Minx P."/>
            <person name="Tomlinson C."/>
            <person name="Chen J."/>
            <person name="Wollam A."/>
            <person name="Pepin K.H."/>
            <person name="Bhonagiri V."/>
            <person name="Zhang X."/>
            <person name="Suruliraj S."/>
            <person name="Warren W."/>
            <person name="Mitreva M."/>
            <person name="Mardis E.R."/>
            <person name="Wilson R.K."/>
        </authorList>
    </citation>
    <scope>NUCLEOTIDE SEQUENCE [LARGE SCALE GENOMIC DNA]</scope>
    <source>
        <strain evidence="7 8">F0037</strain>
    </source>
</reference>
<organism evidence="7 8">
    <name type="scientific">Porphyromonas catoniae F0037</name>
    <dbReference type="NCBI Taxonomy" id="1127696"/>
    <lineage>
        <taxon>Bacteria</taxon>
        <taxon>Pseudomonadati</taxon>
        <taxon>Bacteroidota</taxon>
        <taxon>Bacteroidia</taxon>
        <taxon>Bacteroidales</taxon>
        <taxon>Porphyromonadaceae</taxon>
        <taxon>Porphyromonas</taxon>
    </lineage>
</organism>
<gene>
    <name evidence="6" type="primary">nadK</name>
    <name evidence="7" type="ORF">HMPREF9134_01864</name>
</gene>
<evidence type="ECO:0000256" key="4">
    <source>
        <dbReference type="ARBA" id="ARBA00023027"/>
    </source>
</evidence>
<dbReference type="HAMAP" id="MF_00361">
    <property type="entry name" value="NAD_kinase"/>
    <property type="match status" value="1"/>
</dbReference>
<comment type="function">
    <text evidence="6">Involved in the regulation of the intracellular balance of NAD and NADP, and is a key enzyme in the biosynthesis of NADP. Catalyzes specifically the phosphorylation on 2'-hydroxyl of the adenosine moiety of NAD to yield NADP.</text>
</comment>
<dbReference type="EMBL" id="AMEQ01000044">
    <property type="protein sequence ID" value="EKX99955.1"/>
    <property type="molecule type" value="Genomic_DNA"/>
</dbReference>
<name>L1N9E5_9PORP</name>
<proteinExistence type="inferred from homology"/>
<evidence type="ECO:0000256" key="1">
    <source>
        <dbReference type="ARBA" id="ARBA00022679"/>
    </source>
</evidence>
<evidence type="ECO:0000256" key="6">
    <source>
        <dbReference type="HAMAP-Rule" id="MF_00361"/>
    </source>
</evidence>
<dbReference type="GO" id="GO:0051287">
    <property type="term" value="F:NAD binding"/>
    <property type="evidence" value="ECO:0007669"/>
    <property type="project" value="UniProtKB-ARBA"/>
</dbReference>
<dbReference type="GO" id="GO:0005737">
    <property type="term" value="C:cytoplasm"/>
    <property type="evidence" value="ECO:0007669"/>
    <property type="project" value="UniProtKB-SubCell"/>
</dbReference>
<feature type="binding site" evidence="6">
    <location>
        <position position="246"/>
    </location>
    <ligand>
        <name>NAD(+)</name>
        <dbReference type="ChEBI" id="CHEBI:57540"/>
    </ligand>
</feature>
<dbReference type="PATRIC" id="fig|1127696.3.peg.1696"/>
<dbReference type="RefSeq" id="WP_005468219.1">
    <property type="nucleotide sequence ID" value="NZ_KB291037.1"/>
</dbReference>
<keyword evidence="1 6" id="KW-0808">Transferase</keyword>
<dbReference type="PANTHER" id="PTHR20275">
    <property type="entry name" value="NAD KINASE"/>
    <property type="match status" value="1"/>
</dbReference>
<dbReference type="Gene3D" id="3.40.50.10330">
    <property type="entry name" value="Probable inorganic polyphosphate/atp-NAD kinase, domain 1"/>
    <property type="match status" value="1"/>
</dbReference>
<dbReference type="PANTHER" id="PTHR20275:SF0">
    <property type="entry name" value="NAD KINASE"/>
    <property type="match status" value="1"/>
</dbReference>
<feature type="binding site" evidence="6">
    <location>
        <position position="80"/>
    </location>
    <ligand>
        <name>NAD(+)</name>
        <dbReference type="ChEBI" id="CHEBI:57540"/>
    </ligand>
</feature>
<dbReference type="eggNOG" id="COG0061">
    <property type="taxonomic scope" value="Bacteria"/>
</dbReference>
<accession>L1N9E5</accession>
<sequence>MYRIALIASQYLTAYAEHLRELLSALDRPDVALYCDHAFQAELAEEFHLTPRFAGALPSDMSPLDVDFVLSLGGDGTFLRAARRVFASEIPVLGLNMGRLGFLTDMGIEEALPLLPRLFSGEYTTERRMLLSVDVDGVHQGEILNDVALLKRETGSMIAIRTLLGEGDHLANYECDGLIVSTPSGSTAYSLSAYGPLMMPQCRNMLLTPIAPHSLTMRPLVLPEDLAVEMTVTARNNTFLLVLDGQTKIFPTGVKVRVTKSPNQLRVLHLRPYCFADTLRRKLLWGAPVRE</sequence>
<dbReference type="EC" id="2.7.1.23" evidence="6"/>
<comment type="catalytic activity">
    <reaction evidence="5 6">
        <text>NAD(+) + ATP = ADP + NADP(+) + H(+)</text>
        <dbReference type="Rhea" id="RHEA:18629"/>
        <dbReference type="ChEBI" id="CHEBI:15378"/>
        <dbReference type="ChEBI" id="CHEBI:30616"/>
        <dbReference type="ChEBI" id="CHEBI:57540"/>
        <dbReference type="ChEBI" id="CHEBI:58349"/>
        <dbReference type="ChEBI" id="CHEBI:456216"/>
        <dbReference type="EC" id="2.7.1.23"/>
    </reaction>
</comment>
<evidence type="ECO:0000256" key="5">
    <source>
        <dbReference type="ARBA" id="ARBA00047925"/>
    </source>
</evidence>
<evidence type="ECO:0000313" key="8">
    <source>
        <dbReference type="Proteomes" id="UP000010408"/>
    </source>
</evidence>
<dbReference type="GO" id="GO:0006741">
    <property type="term" value="P:NADP+ biosynthetic process"/>
    <property type="evidence" value="ECO:0007669"/>
    <property type="project" value="UniProtKB-UniRule"/>
</dbReference>
<feature type="binding site" evidence="6">
    <location>
        <position position="211"/>
    </location>
    <ligand>
        <name>NAD(+)</name>
        <dbReference type="ChEBI" id="CHEBI:57540"/>
    </ligand>
</feature>
<feature type="binding site" evidence="6">
    <location>
        <begin position="145"/>
        <end position="146"/>
    </location>
    <ligand>
        <name>NAD(+)</name>
        <dbReference type="ChEBI" id="CHEBI:57540"/>
    </ligand>
</feature>
<feature type="active site" description="Proton acceptor" evidence="6">
    <location>
        <position position="75"/>
    </location>
</feature>